<evidence type="ECO:0000313" key="3">
    <source>
        <dbReference type="Proteomes" id="UP000052237"/>
    </source>
</evidence>
<dbReference type="Proteomes" id="UP000052237">
    <property type="component" value="Unassembled WGS sequence"/>
</dbReference>
<evidence type="ECO:0000313" key="4">
    <source>
        <dbReference type="Proteomes" id="UP000052257"/>
    </source>
</evidence>
<dbReference type="EMBL" id="FAVB01000001">
    <property type="protein sequence ID" value="CUU72751.1"/>
    <property type="molecule type" value="Genomic_DNA"/>
</dbReference>
<sequence length="109" mass="13002">MIELKEFKNIDEDFYESKKQDLQECRNENVKDMTKSCSNCSKVFYCDKIKEFVELRFQITITKLKQCQESNSLNSCMSCELFFTCQNRKNYVDATYEKMNEGRGGEFDF</sequence>
<accession>A0A2S5J6T8</accession>
<gene>
    <name evidence="1" type="ORF">ERS686654_00454</name>
    <name evidence="2" type="ORF">ERS739220_00770</name>
</gene>
<keyword evidence="3" id="KW-1185">Reference proteome</keyword>
<reference evidence="3 4" key="1">
    <citation type="submission" date="2015-11" db="EMBL/GenBank/DDBJ databases">
        <authorList>
            <consortium name="Pathogen Informatics"/>
        </authorList>
    </citation>
    <scope>NUCLEOTIDE SEQUENCE [LARGE SCALE GENOMIC DNA]</scope>
    <source>
        <strain evidence="1 3">006A-0059</strain>
        <strain evidence="2 4">006A-0191</strain>
    </source>
</reference>
<dbReference type="RefSeq" id="WP_059429094.1">
    <property type="nucleotide sequence ID" value="NZ_CP040464.1"/>
</dbReference>
<evidence type="ECO:0000313" key="2">
    <source>
        <dbReference type="EMBL" id="CUU76513.1"/>
    </source>
</evidence>
<proteinExistence type="predicted"/>
<dbReference type="EMBL" id="FAUW01000002">
    <property type="protein sequence ID" value="CUU76513.1"/>
    <property type="molecule type" value="Genomic_DNA"/>
</dbReference>
<protein>
    <submittedName>
        <fullName evidence="1">Uncharacterized protein</fullName>
    </submittedName>
</protein>
<dbReference type="AlphaFoldDB" id="A0A0S4RNU4"/>
<accession>A0A0S4RNU4</accession>
<organism evidence="1 3">
    <name type="scientific">Campylobacter hyointestinalis subsp. hyointestinalis</name>
    <dbReference type="NCBI Taxonomy" id="91352"/>
    <lineage>
        <taxon>Bacteria</taxon>
        <taxon>Pseudomonadati</taxon>
        <taxon>Campylobacterota</taxon>
        <taxon>Epsilonproteobacteria</taxon>
        <taxon>Campylobacterales</taxon>
        <taxon>Campylobacteraceae</taxon>
        <taxon>Campylobacter</taxon>
    </lineage>
</organism>
<evidence type="ECO:0000313" key="1">
    <source>
        <dbReference type="EMBL" id="CUU72751.1"/>
    </source>
</evidence>
<dbReference type="Proteomes" id="UP000052257">
    <property type="component" value="Unassembled WGS sequence"/>
</dbReference>
<comment type="caution">
    <text evidence="1">The sequence shown here is derived from an EMBL/GenBank/DDBJ whole genome shotgun (WGS) entry which is preliminary data.</text>
</comment>
<name>A0A0S4RNU4_CAMHY</name>
<dbReference type="GeneID" id="29473194"/>